<dbReference type="Proteomes" id="UP001341281">
    <property type="component" value="Chromosome 01"/>
</dbReference>
<dbReference type="EMBL" id="CP144745">
    <property type="protein sequence ID" value="WVZ51221.1"/>
    <property type="molecule type" value="Genomic_DNA"/>
</dbReference>
<proteinExistence type="predicted"/>
<keyword evidence="2" id="KW-0812">Transmembrane</keyword>
<feature type="region of interest" description="Disordered" evidence="1">
    <location>
        <begin position="136"/>
        <end position="164"/>
    </location>
</feature>
<gene>
    <name evidence="3" type="ORF">U9M48_002383</name>
</gene>
<organism evidence="3 4">
    <name type="scientific">Paspalum notatum var. saurae</name>
    <dbReference type="NCBI Taxonomy" id="547442"/>
    <lineage>
        <taxon>Eukaryota</taxon>
        <taxon>Viridiplantae</taxon>
        <taxon>Streptophyta</taxon>
        <taxon>Embryophyta</taxon>
        <taxon>Tracheophyta</taxon>
        <taxon>Spermatophyta</taxon>
        <taxon>Magnoliopsida</taxon>
        <taxon>Liliopsida</taxon>
        <taxon>Poales</taxon>
        <taxon>Poaceae</taxon>
        <taxon>PACMAD clade</taxon>
        <taxon>Panicoideae</taxon>
        <taxon>Andropogonodae</taxon>
        <taxon>Paspaleae</taxon>
        <taxon>Paspalinae</taxon>
        <taxon>Paspalum</taxon>
    </lineage>
</organism>
<sequence>MTFIACAAACALAENHSNPTLALIVDRFVVLLFACVWIRLLHLMIGRMLQQQAAETTDAELQEALARRHRSPSPSTTSSSIKDEYGHGAGCVYFFSEPRSSTHYLERHGERGWNVVGGTRWLMDDGDGERWGGRLQGHAGVPVRPSATPVLRGPASRDRRPNNTRVVGNKWVSSLQASIGPCPM</sequence>
<evidence type="ECO:0000313" key="4">
    <source>
        <dbReference type="Proteomes" id="UP001341281"/>
    </source>
</evidence>
<keyword evidence="4" id="KW-1185">Reference proteome</keyword>
<accession>A0AAQ3PJQ5</accession>
<keyword evidence="2" id="KW-1133">Transmembrane helix</keyword>
<evidence type="ECO:0000256" key="2">
    <source>
        <dbReference type="SAM" id="Phobius"/>
    </source>
</evidence>
<reference evidence="3 4" key="1">
    <citation type="submission" date="2024-02" db="EMBL/GenBank/DDBJ databases">
        <title>High-quality chromosome-scale genome assembly of Pensacola bahiagrass (Paspalum notatum Flugge var. saurae).</title>
        <authorList>
            <person name="Vega J.M."/>
            <person name="Podio M."/>
            <person name="Orjuela J."/>
            <person name="Siena L.A."/>
            <person name="Pessino S.C."/>
            <person name="Combes M.C."/>
            <person name="Mariac C."/>
            <person name="Albertini E."/>
            <person name="Pupilli F."/>
            <person name="Ortiz J.P.A."/>
            <person name="Leblanc O."/>
        </authorList>
    </citation>
    <scope>NUCLEOTIDE SEQUENCE [LARGE SCALE GENOMIC DNA]</scope>
    <source>
        <strain evidence="3">R1</strain>
        <tissue evidence="3">Leaf</tissue>
    </source>
</reference>
<keyword evidence="2" id="KW-0472">Membrane</keyword>
<feature type="transmembrane region" description="Helical" evidence="2">
    <location>
        <begin position="23"/>
        <end position="41"/>
    </location>
</feature>
<protein>
    <submittedName>
        <fullName evidence="3">Uncharacterized protein</fullName>
    </submittedName>
</protein>
<evidence type="ECO:0000313" key="3">
    <source>
        <dbReference type="EMBL" id="WVZ51221.1"/>
    </source>
</evidence>
<dbReference type="AlphaFoldDB" id="A0AAQ3PJQ5"/>
<evidence type="ECO:0000256" key="1">
    <source>
        <dbReference type="SAM" id="MobiDB-lite"/>
    </source>
</evidence>
<feature type="region of interest" description="Disordered" evidence="1">
    <location>
        <begin position="61"/>
        <end position="83"/>
    </location>
</feature>
<name>A0AAQ3PJQ5_PASNO</name>